<organism evidence="1 2">
    <name type="scientific">Pistacia integerrima</name>
    <dbReference type="NCBI Taxonomy" id="434235"/>
    <lineage>
        <taxon>Eukaryota</taxon>
        <taxon>Viridiplantae</taxon>
        <taxon>Streptophyta</taxon>
        <taxon>Embryophyta</taxon>
        <taxon>Tracheophyta</taxon>
        <taxon>Spermatophyta</taxon>
        <taxon>Magnoliopsida</taxon>
        <taxon>eudicotyledons</taxon>
        <taxon>Gunneridae</taxon>
        <taxon>Pentapetalae</taxon>
        <taxon>rosids</taxon>
        <taxon>malvids</taxon>
        <taxon>Sapindales</taxon>
        <taxon>Anacardiaceae</taxon>
        <taxon>Pistacia</taxon>
    </lineage>
</organism>
<gene>
    <name evidence="1" type="ORF">Pint_02684</name>
</gene>
<dbReference type="Proteomes" id="UP001163603">
    <property type="component" value="Chromosome 1"/>
</dbReference>
<protein>
    <submittedName>
        <fullName evidence="1">Uncharacterized protein</fullName>
    </submittedName>
</protein>
<comment type="caution">
    <text evidence="1">The sequence shown here is derived from an EMBL/GenBank/DDBJ whole genome shotgun (WGS) entry which is preliminary data.</text>
</comment>
<accession>A0ACC0ZMC8</accession>
<proteinExistence type="predicted"/>
<reference evidence="2" key="1">
    <citation type="journal article" date="2023" name="G3 (Bethesda)">
        <title>Genome assembly and association tests identify interacting loci associated with vigor, precocity, and sex in interspecific pistachio rootstocks.</title>
        <authorList>
            <person name="Palmer W."/>
            <person name="Jacygrad E."/>
            <person name="Sagayaradj S."/>
            <person name="Cavanaugh K."/>
            <person name="Han R."/>
            <person name="Bertier L."/>
            <person name="Beede B."/>
            <person name="Kafkas S."/>
            <person name="Golino D."/>
            <person name="Preece J."/>
            <person name="Michelmore R."/>
        </authorList>
    </citation>
    <scope>NUCLEOTIDE SEQUENCE [LARGE SCALE GENOMIC DNA]</scope>
</reference>
<keyword evidence="2" id="KW-1185">Reference proteome</keyword>
<dbReference type="EMBL" id="CM047736">
    <property type="protein sequence ID" value="KAJ0053309.1"/>
    <property type="molecule type" value="Genomic_DNA"/>
</dbReference>
<evidence type="ECO:0000313" key="2">
    <source>
        <dbReference type="Proteomes" id="UP001163603"/>
    </source>
</evidence>
<sequence>METEVVRRRVHKIAGHFVAPTNDDIISSTTHLLPMNCSGFNSVIRRCDNRMYFARQASSSQGCFMRPSSSEQSPCNASEAPLFARPSVSLKCSRLTNEGSCNTSEAPLFSRPSLPLKGSGFKNEGYCMASEAPMFCRPARMELNNAKFSKIQPQVQDCNLSTSDIPKFSEPDRRIRPKEQFCLKKKTYLSESRGAPRMDVRELVRNYVMIIEIPGVGINDIRVEVDDQNLIVMAKRSDKHWQVTGNSNGAYHRREYREEPYQVVWPIPSDVNKDSISAEFLNGFLQIIIPKL</sequence>
<name>A0ACC0ZMC8_9ROSI</name>
<evidence type="ECO:0000313" key="1">
    <source>
        <dbReference type="EMBL" id="KAJ0053309.1"/>
    </source>
</evidence>